<keyword evidence="2" id="KW-1185">Reference proteome</keyword>
<dbReference type="Gene3D" id="3.40.50.150">
    <property type="entry name" value="Vaccinia Virus protein VP39"/>
    <property type="match status" value="1"/>
</dbReference>
<name>A0A2P8FIF1_9BACT</name>
<evidence type="ECO:0000313" key="2">
    <source>
        <dbReference type="Proteomes" id="UP000240978"/>
    </source>
</evidence>
<accession>A0A2P8FIF1</accession>
<dbReference type="OrthoDB" id="646914at2"/>
<evidence type="ECO:0000313" key="1">
    <source>
        <dbReference type="EMBL" id="PSL21503.1"/>
    </source>
</evidence>
<proteinExistence type="predicted"/>
<dbReference type="InterPro" id="IPR029063">
    <property type="entry name" value="SAM-dependent_MTases_sf"/>
</dbReference>
<dbReference type="EMBL" id="PYGK01000023">
    <property type="protein sequence ID" value="PSL21503.1"/>
    <property type="molecule type" value="Genomic_DNA"/>
</dbReference>
<reference evidence="1 2" key="1">
    <citation type="submission" date="2018-03" db="EMBL/GenBank/DDBJ databases">
        <title>Genomic Encyclopedia of Archaeal and Bacterial Type Strains, Phase II (KMG-II): from individual species to whole genera.</title>
        <authorList>
            <person name="Goeker M."/>
        </authorList>
    </citation>
    <scope>NUCLEOTIDE SEQUENCE [LARGE SCALE GENOMIC DNA]</scope>
    <source>
        <strain evidence="1 2">DSM 18107</strain>
    </source>
</reference>
<evidence type="ECO:0008006" key="3">
    <source>
        <dbReference type="Google" id="ProtNLM"/>
    </source>
</evidence>
<dbReference type="RefSeq" id="WP_106606034.1">
    <property type="nucleotide sequence ID" value="NZ_PYGK01000023.1"/>
</dbReference>
<comment type="caution">
    <text evidence="1">The sequence shown here is derived from an EMBL/GenBank/DDBJ whole genome shotgun (WGS) entry which is preliminary data.</text>
</comment>
<gene>
    <name evidence="1" type="ORF">CLV42_12357</name>
</gene>
<organism evidence="1 2">
    <name type="scientific">Chitinophaga ginsengisoli</name>
    <dbReference type="NCBI Taxonomy" id="363837"/>
    <lineage>
        <taxon>Bacteria</taxon>
        <taxon>Pseudomonadati</taxon>
        <taxon>Bacteroidota</taxon>
        <taxon>Chitinophagia</taxon>
        <taxon>Chitinophagales</taxon>
        <taxon>Chitinophagaceae</taxon>
        <taxon>Chitinophaga</taxon>
    </lineage>
</organism>
<dbReference type="Proteomes" id="UP000240978">
    <property type="component" value="Unassembled WGS sequence"/>
</dbReference>
<protein>
    <recommendedName>
        <fullName evidence="3">Methyltransferase family protein</fullName>
    </recommendedName>
</protein>
<sequence>MIEALIPEKYMVEWSGWPLTDNRFGEEFDRDARIRMVMGGRRLIPYLLKNRKHLKGDLLEIGPFFTPLLYSPELREVLPSSASITFLENDSDAVEWLQQQGNCRLLNLDMNAASFAGDLQQQLAGEVFDNIIISQVLNYVDYISLLARLFALVRPGGYLFINNVCDYGLPILFSGKRPSDNESVIAASLTAGFSIKEQHVIPKYFRKEPADRLILVLQRP</sequence>
<dbReference type="AlphaFoldDB" id="A0A2P8FIF1"/>
<dbReference type="SUPFAM" id="SSF53335">
    <property type="entry name" value="S-adenosyl-L-methionine-dependent methyltransferases"/>
    <property type="match status" value="1"/>
</dbReference>